<reference evidence="1" key="1">
    <citation type="journal article" date="2020" name="Cell">
        <title>Large-Scale Comparative Analyses of Tick Genomes Elucidate Their Genetic Diversity and Vector Capacities.</title>
        <authorList>
            <consortium name="Tick Genome and Microbiome Consortium (TIGMIC)"/>
            <person name="Jia N."/>
            <person name="Wang J."/>
            <person name="Shi W."/>
            <person name="Du L."/>
            <person name="Sun Y."/>
            <person name="Zhan W."/>
            <person name="Jiang J.F."/>
            <person name="Wang Q."/>
            <person name="Zhang B."/>
            <person name="Ji P."/>
            <person name="Bell-Sakyi L."/>
            <person name="Cui X.M."/>
            <person name="Yuan T.T."/>
            <person name="Jiang B.G."/>
            <person name="Yang W.F."/>
            <person name="Lam T.T."/>
            <person name="Chang Q.C."/>
            <person name="Ding S.J."/>
            <person name="Wang X.J."/>
            <person name="Zhu J.G."/>
            <person name="Ruan X.D."/>
            <person name="Zhao L."/>
            <person name="Wei J.T."/>
            <person name="Ye R.Z."/>
            <person name="Que T.C."/>
            <person name="Du C.H."/>
            <person name="Zhou Y.H."/>
            <person name="Cheng J.X."/>
            <person name="Dai P.F."/>
            <person name="Guo W.B."/>
            <person name="Han X.H."/>
            <person name="Huang E.J."/>
            <person name="Li L.F."/>
            <person name="Wei W."/>
            <person name="Gao Y.C."/>
            <person name="Liu J.Z."/>
            <person name="Shao H.Z."/>
            <person name="Wang X."/>
            <person name="Wang C.C."/>
            <person name="Yang T.C."/>
            <person name="Huo Q.B."/>
            <person name="Li W."/>
            <person name="Chen H.Y."/>
            <person name="Chen S.E."/>
            <person name="Zhou L.G."/>
            <person name="Ni X.B."/>
            <person name="Tian J.H."/>
            <person name="Sheng Y."/>
            <person name="Liu T."/>
            <person name="Pan Y.S."/>
            <person name="Xia L.Y."/>
            <person name="Li J."/>
            <person name="Zhao F."/>
            <person name="Cao W.C."/>
        </authorList>
    </citation>
    <scope>NUCLEOTIDE SEQUENCE</scope>
    <source>
        <strain evidence="1">Rsan-2018</strain>
    </source>
</reference>
<evidence type="ECO:0000313" key="1">
    <source>
        <dbReference type="EMBL" id="KAH7956380.1"/>
    </source>
</evidence>
<keyword evidence="2" id="KW-1185">Reference proteome</keyword>
<dbReference type="Proteomes" id="UP000821837">
    <property type="component" value="Unassembled WGS sequence"/>
</dbReference>
<name>A0A9D4PV50_RHISA</name>
<sequence>MTHVHVGLVDDAMRMSYVCPHYNVEDTPSHLLLRCEGSVTALQAAATDADPNLLTEAWESAMSKPDLVDERKLVGRARRDSQARWFYE</sequence>
<accession>A0A9D4PV50</accession>
<organism evidence="1 2">
    <name type="scientific">Rhipicephalus sanguineus</name>
    <name type="common">Brown dog tick</name>
    <name type="synonym">Ixodes sanguineus</name>
    <dbReference type="NCBI Taxonomy" id="34632"/>
    <lineage>
        <taxon>Eukaryota</taxon>
        <taxon>Metazoa</taxon>
        <taxon>Ecdysozoa</taxon>
        <taxon>Arthropoda</taxon>
        <taxon>Chelicerata</taxon>
        <taxon>Arachnida</taxon>
        <taxon>Acari</taxon>
        <taxon>Parasitiformes</taxon>
        <taxon>Ixodida</taxon>
        <taxon>Ixodoidea</taxon>
        <taxon>Ixodidae</taxon>
        <taxon>Rhipicephalinae</taxon>
        <taxon>Rhipicephalus</taxon>
        <taxon>Rhipicephalus</taxon>
    </lineage>
</organism>
<protein>
    <submittedName>
        <fullName evidence="1">Uncharacterized protein</fullName>
    </submittedName>
</protein>
<dbReference type="AlphaFoldDB" id="A0A9D4PV50"/>
<gene>
    <name evidence="1" type="ORF">HPB52_008747</name>
</gene>
<proteinExistence type="predicted"/>
<evidence type="ECO:0000313" key="2">
    <source>
        <dbReference type="Proteomes" id="UP000821837"/>
    </source>
</evidence>
<comment type="caution">
    <text evidence="1">The sequence shown here is derived from an EMBL/GenBank/DDBJ whole genome shotgun (WGS) entry which is preliminary data.</text>
</comment>
<dbReference type="EMBL" id="JABSTV010001250">
    <property type="protein sequence ID" value="KAH7956380.1"/>
    <property type="molecule type" value="Genomic_DNA"/>
</dbReference>
<reference evidence="1" key="2">
    <citation type="submission" date="2021-09" db="EMBL/GenBank/DDBJ databases">
        <authorList>
            <person name="Jia N."/>
            <person name="Wang J."/>
            <person name="Shi W."/>
            <person name="Du L."/>
            <person name="Sun Y."/>
            <person name="Zhan W."/>
            <person name="Jiang J."/>
            <person name="Wang Q."/>
            <person name="Zhang B."/>
            <person name="Ji P."/>
            <person name="Sakyi L.B."/>
            <person name="Cui X."/>
            <person name="Yuan T."/>
            <person name="Jiang B."/>
            <person name="Yang W."/>
            <person name="Lam T.T.-Y."/>
            <person name="Chang Q."/>
            <person name="Ding S."/>
            <person name="Wang X."/>
            <person name="Zhu J."/>
            <person name="Ruan X."/>
            <person name="Zhao L."/>
            <person name="Wei J."/>
            <person name="Que T."/>
            <person name="Du C."/>
            <person name="Cheng J."/>
            <person name="Dai P."/>
            <person name="Han X."/>
            <person name="Huang E."/>
            <person name="Gao Y."/>
            <person name="Liu J."/>
            <person name="Shao H."/>
            <person name="Ye R."/>
            <person name="Li L."/>
            <person name="Wei W."/>
            <person name="Wang X."/>
            <person name="Wang C."/>
            <person name="Huo Q."/>
            <person name="Li W."/>
            <person name="Guo W."/>
            <person name="Chen H."/>
            <person name="Chen S."/>
            <person name="Zhou L."/>
            <person name="Zhou L."/>
            <person name="Ni X."/>
            <person name="Tian J."/>
            <person name="Zhou Y."/>
            <person name="Sheng Y."/>
            <person name="Liu T."/>
            <person name="Pan Y."/>
            <person name="Xia L."/>
            <person name="Li J."/>
            <person name="Zhao F."/>
            <person name="Cao W."/>
        </authorList>
    </citation>
    <scope>NUCLEOTIDE SEQUENCE</scope>
    <source>
        <strain evidence="1">Rsan-2018</strain>
        <tissue evidence="1">Larvae</tissue>
    </source>
</reference>